<sequence length="121" mass="13445">MINILQDITSMLNDKILQDISVVLVPDHLSSLNFCFILGPDHRRSKQPPSLPQHFSTSLLPPQHLDRRNAQPPPCPDRRNAQPYCARAGHAPDHPTPWLTDMRPAAPTAWSDGRPAAHVPG</sequence>
<dbReference type="Proteomes" id="UP000729402">
    <property type="component" value="Unassembled WGS sequence"/>
</dbReference>
<keyword evidence="3" id="KW-1185">Reference proteome</keyword>
<accession>A0A8J6BRQ0</accession>
<organism evidence="2 3">
    <name type="scientific">Zizania palustris</name>
    <name type="common">Northern wild rice</name>
    <dbReference type="NCBI Taxonomy" id="103762"/>
    <lineage>
        <taxon>Eukaryota</taxon>
        <taxon>Viridiplantae</taxon>
        <taxon>Streptophyta</taxon>
        <taxon>Embryophyta</taxon>
        <taxon>Tracheophyta</taxon>
        <taxon>Spermatophyta</taxon>
        <taxon>Magnoliopsida</taxon>
        <taxon>Liliopsida</taxon>
        <taxon>Poales</taxon>
        <taxon>Poaceae</taxon>
        <taxon>BOP clade</taxon>
        <taxon>Oryzoideae</taxon>
        <taxon>Oryzeae</taxon>
        <taxon>Zizaniinae</taxon>
        <taxon>Zizania</taxon>
    </lineage>
</organism>
<reference evidence="2" key="1">
    <citation type="journal article" date="2021" name="bioRxiv">
        <title>Whole Genome Assembly and Annotation of Northern Wild Rice, Zizania palustris L., Supports a Whole Genome Duplication in the Zizania Genus.</title>
        <authorList>
            <person name="Haas M."/>
            <person name="Kono T."/>
            <person name="Macchietto M."/>
            <person name="Millas R."/>
            <person name="McGilp L."/>
            <person name="Shao M."/>
            <person name="Duquette J."/>
            <person name="Hirsch C.N."/>
            <person name="Kimball J."/>
        </authorList>
    </citation>
    <scope>NUCLEOTIDE SEQUENCE</scope>
    <source>
        <tissue evidence="2">Fresh leaf tissue</tissue>
    </source>
</reference>
<evidence type="ECO:0000256" key="1">
    <source>
        <dbReference type="SAM" id="MobiDB-lite"/>
    </source>
</evidence>
<protein>
    <submittedName>
        <fullName evidence="2">Uncharacterized protein</fullName>
    </submittedName>
</protein>
<dbReference type="AlphaFoldDB" id="A0A8J6BRQ0"/>
<gene>
    <name evidence="2" type="ORF">GUJ93_ZPchr0010g10493</name>
</gene>
<dbReference type="EMBL" id="JAAALK010000082">
    <property type="protein sequence ID" value="KAG8088528.1"/>
    <property type="molecule type" value="Genomic_DNA"/>
</dbReference>
<proteinExistence type="predicted"/>
<reference evidence="2" key="2">
    <citation type="submission" date="2021-02" db="EMBL/GenBank/DDBJ databases">
        <authorList>
            <person name="Kimball J.A."/>
            <person name="Haas M.W."/>
            <person name="Macchietto M."/>
            <person name="Kono T."/>
            <person name="Duquette J."/>
            <person name="Shao M."/>
        </authorList>
    </citation>
    <scope>NUCLEOTIDE SEQUENCE</scope>
    <source>
        <tissue evidence="2">Fresh leaf tissue</tissue>
    </source>
</reference>
<name>A0A8J6BRQ0_ZIZPA</name>
<evidence type="ECO:0000313" key="3">
    <source>
        <dbReference type="Proteomes" id="UP000729402"/>
    </source>
</evidence>
<feature type="region of interest" description="Disordered" evidence="1">
    <location>
        <begin position="43"/>
        <end position="121"/>
    </location>
</feature>
<comment type="caution">
    <text evidence="2">The sequence shown here is derived from an EMBL/GenBank/DDBJ whole genome shotgun (WGS) entry which is preliminary data.</text>
</comment>
<evidence type="ECO:0000313" key="2">
    <source>
        <dbReference type="EMBL" id="KAG8088528.1"/>
    </source>
</evidence>